<name>A0A3L8P4D3_9ACTN</name>
<evidence type="ECO:0000313" key="3">
    <source>
        <dbReference type="Proteomes" id="UP000281708"/>
    </source>
</evidence>
<protein>
    <submittedName>
        <fullName evidence="2">Uncharacterized protein</fullName>
    </submittedName>
</protein>
<feature type="compositionally biased region" description="Polar residues" evidence="1">
    <location>
        <begin position="67"/>
        <end position="78"/>
    </location>
</feature>
<organism evidence="2 3">
    <name type="scientific">Nocardioides mangrovicus</name>
    <dbReference type="NCBI Taxonomy" id="2478913"/>
    <lineage>
        <taxon>Bacteria</taxon>
        <taxon>Bacillati</taxon>
        <taxon>Actinomycetota</taxon>
        <taxon>Actinomycetes</taxon>
        <taxon>Propionibacteriales</taxon>
        <taxon>Nocardioidaceae</taxon>
        <taxon>Nocardioides</taxon>
    </lineage>
</organism>
<feature type="compositionally biased region" description="Basic residues" evidence="1">
    <location>
        <begin position="33"/>
        <end position="58"/>
    </location>
</feature>
<dbReference type="Proteomes" id="UP000281708">
    <property type="component" value="Unassembled WGS sequence"/>
</dbReference>
<dbReference type="AlphaFoldDB" id="A0A3L8P4D3"/>
<gene>
    <name evidence="2" type="ORF">D9V37_05305</name>
</gene>
<reference evidence="2 3" key="1">
    <citation type="submission" date="2018-10" db="EMBL/GenBank/DDBJ databases">
        <title>Marmoricola sp. 4Q3S-7 whole genome shotgun sequence.</title>
        <authorList>
            <person name="Li F."/>
        </authorList>
    </citation>
    <scope>NUCLEOTIDE SEQUENCE [LARGE SCALE GENOMIC DNA]</scope>
    <source>
        <strain evidence="2 3">4Q3S-7</strain>
    </source>
</reference>
<keyword evidence="3" id="KW-1185">Reference proteome</keyword>
<proteinExistence type="predicted"/>
<accession>A0A3L8P4D3</accession>
<dbReference type="EMBL" id="RDBE01000004">
    <property type="protein sequence ID" value="RLV50266.1"/>
    <property type="molecule type" value="Genomic_DNA"/>
</dbReference>
<evidence type="ECO:0000313" key="2">
    <source>
        <dbReference type="EMBL" id="RLV50266.1"/>
    </source>
</evidence>
<evidence type="ECO:0000256" key="1">
    <source>
        <dbReference type="SAM" id="MobiDB-lite"/>
    </source>
</evidence>
<comment type="caution">
    <text evidence="2">The sequence shown here is derived from an EMBL/GenBank/DDBJ whole genome shotgun (WGS) entry which is preliminary data.</text>
</comment>
<sequence>MPAPAECAALRCQRRPKRSTNAQARPSAVPFTRKPRHCPRPRARWLRRQLRPRVRSRWAHPVPRPDASSNVVASVGKN</sequence>
<feature type="region of interest" description="Disordered" evidence="1">
    <location>
        <begin position="1"/>
        <end position="78"/>
    </location>
</feature>